<protein>
    <recommendedName>
        <fullName evidence="3">NADH:ubiquinone reductase (H(+)-translocating)</fullName>
        <ecNumber evidence="3">7.1.1.2</ecNumber>
    </recommendedName>
    <alternativeName>
        <fullName evidence="7">NADH dehydrogenase subunit 5</fullName>
    </alternativeName>
</protein>
<dbReference type="GO" id="GO:0003954">
    <property type="term" value="F:NADH dehydrogenase activity"/>
    <property type="evidence" value="ECO:0007669"/>
    <property type="project" value="TreeGrafter"/>
</dbReference>
<evidence type="ECO:0000256" key="4">
    <source>
        <dbReference type="ARBA" id="ARBA00022692"/>
    </source>
</evidence>
<geneLocation type="mitochondrion" evidence="11"/>
<evidence type="ECO:0000256" key="6">
    <source>
        <dbReference type="ARBA" id="ARBA00023136"/>
    </source>
</evidence>
<feature type="transmembrane region" description="Helical" evidence="9">
    <location>
        <begin position="75"/>
        <end position="96"/>
    </location>
</feature>
<gene>
    <name evidence="11" type="primary">nad5</name>
</gene>
<keyword evidence="11" id="KW-0496">Mitochondrion</keyword>
<evidence type="ECO:0000259" key="10">
    <source>
        <dbReference type="Pfam" id="PF00361"/>
    </source>
</evidence>
<organism evidence="11">
    <name type="scientific">Neofoleyellides sp. XM-2022</name>
    <dbReference type="NCBI Taxonomy" id="3014012"/>
    <lineage>
        <taxon>Eukaryota</taxon>
        <taxon>Metazoa</taxon>
        <taxon>Ecdysozoa</taxon>
        <taxon>Nematoda</taxon>
        <taxon>Chromadorea</taxon>
        <taxon>Rhabditida</taxon>
        <taxon>Spirurina</taxon>
        <taxon>Spiruromorpha</taxon>
        <taxon>Filarioidea</taxon>
        <taxon>Onchocercidae</taxon>
        <taxon>Neofoleyellides</taxon>
    </lineage>
</organism>
<feature type="transmembrane region" description="Helical" evidence="9">
    <location>
        <begin position="502"/>
        <end position="529"/>
    </location>
</feature>
<feature type="transmembrane region" description="Helical" evidence="9">
    <location>
        <begin position="284"/>
        <end position="303"/>
    </location>
</feature>
<accession>A0A9E9JLL2</accession>
<name>A0A9E9JLL2_9BILA</name>
<keyword evidence="4 9" id="KW-0812">Transmembrane</keyword>
<evidence type="ECO:0000256" key="7">
    <source>
        <dbReference type="ARBA" id="ARBA00031027"/>
    </source>
</evidence>
<evidence type="ECO:0000313" key="11">
    <source>
        <dbReference type="EMBL" id="WAP90830.1"/>
    </source>
</evidence>
<evidence type="ECO:0000256" key="8">
    <source>
        <dbReference type="ARBA" id="ARBA00049551"/>
    </source>
</evidence>
<dbReference type="EMBL" id="ON641583">
    <property type="protein sequence ID" value="WAP90830.1"/>
    <property type="molecule type" value="Genomic_DNA"/>
</dbReference>
<dbReference type="GO" id="GO:0008137">
    <property type="term" value="F:NADH dehydrogenase (ubiquinone) activity"/>
    <property type="evidence" value="ECO:0007669"/>
    <property type="project" value="UniProtKB-EC"/>
</dbReference>
<reference evidence="11" key="1">
    <citation type="journal article" date="2022" name="Animals (Basel)">
        <title>First Description of the Mitogenome Features of Neofoleyellides Genus (Nematoda: Onchocercidae) Isolated from a Wild Bird (Pyrrhocorax pyrrhocorax).</title>
        <authorList>
            <person name="Wu T."/>
            <person name="Ma X."/>
            <person name="Wang F."/>
            <person name="Xie L."/>
            <person name="Lv Q."/>
            <person name="Zeng M."/>
            <person name="Xu Y."/>
            <person name="Qin S."/>
            <person name="Chang Q."/>
        </authorList>
    </citation>
    <scope>NUCLEOTIDE SEQUENCE</scope>
    <source>
        <tissue evidence="11">Intestine</tissue>
    </source>
</reference>
<comment type="subcellular location">
    <subcellularLocation>
        <location evidence="2">Membrane</location>
        <topology evidence="2">Multi-pass membrane protein</topology>
    </subcellularLocation>
</comment>
<keyword evidence="5 9" id="KW-1133">Transmembrane helix</keyword>
<dbReference type="EC" id="7.1.1.2" evidence="3"/>
<feature type="transmembrane region" description="Helical" evidence="9">
    <location>
        <begin position="255"/>
        <end position="278"/>
    </location>
</feature>
<keyword evidence="6 9" id="KW-0472">Membrane</keyword>
<comment type="catalytic activity">
    <reaction evidence="8">
        <text>a ubiquinone + NADH + 5 H(+)(in) = a ubiquinol + NAD(+) + 4 H(+)(out)</text>
        <dbReference type="Rhea" id="RHEA:29091"/>
        <dbReference type="Rhea" id="RHEA-COMP:9565"/>
        <dbReference type="Rhea" id="RHEA-COMP:9566"/>
        <dbReference type="ChEBI" id="CHEBI:15378"/>
        <dbReference type="ChEBI" id="CHEBI:16389"/>
        <dbReference type="ChEBI" id="CHEBI:17976"/>
        <dbReference type="ChEBI" id="CHEBI:57540"/>
        <dbReference type="ChEBI" id="CHEBI:57945"/>
        <dbReference type="EC" id="7.1.1.2"/>
    </reaction>
</comment>
<dbReference type="PANTHER" id="PTHR42829">
    <property type="entry name" value="NADH-UBIQUINONE OXIDOREDUCTASE CHAIN 5"/>
    <property type="match status" value="1"/>
</dbReference>
<evidence type="ECO:0000256" key="3">
    <source>
        <dbReference type="ARBA" id="ARBA00012944"/>
    </source>
</evidence>
<evidence type="ECO:0000256" key="2">
    <source>
        <dbReference type="ARBA" id="ARBA00004141"/>
    </source>
</evidence>
<evidence type="ECO:0000256" key="9">
    <source>
        <dbReference type="SAM" id="Phobius"/>
    </source>
</evidence>
<feature type="transmembrane region" description="Helical" evidence="9">
    <location>
        <begin position="361"/>
        <end position="382"/>
    </location>
</feature>
<feature type="transmembrane region" description="Helical" evidence="9">
    <location>
        <begin position="474"/>
        <end position="496"/>
    </location>
</feature>
<sequence length="530" mass="62924">MVVFVWYIFFFYFLFFLLLFFLPYGKWVYCFGKSDFFTIVLVNNLEISLFLFVLLLVSFMIFIYGSFYMSGVNRIFYFFLVLFLFVLSMGGLIVFSGCILLTLVFWDFLGMSSFFLVLFYGNLVSRCGAMSTVFTNRVGDFCIFLFFNGFVFFSLGLFSYQFFGFMVSFMLLLSSFIKGGQYPFGGWLPKAMAAPTPVSCLVHSSTLVTAGVMLMDFYSFVSISSVFLFFVFFVGFFTLVFSGLCGLLEMDVKKLVALSTMSQIGFCFMSIGCGFHYVSFVHMIGHSFFKSLLFMQVGYLIFMNFGQQDFRGYSFVGLSCPIIVQLQIVLSLFNLCGLLFTSGFFSKEYFISCFYGSSFDFFLSLLYFFGVFLTFCYCYRLFLVFFLKSYHSIYFGFVSNLFFVSGFFLVLFSIFFVFWWFVNLISLSFFFNRFEYLVVFFYFFIFFCVFRYFFKYFVLELVNKFFMDYYSLVIYKFIFNVNFYEYFFAGGIYYFLGVFRYFFFIFFSFLRGFHFSFMFFFMFFFVFFLV</sequence>
<dbReference type="GO" id="GO:0016020">
    <property type="term" value="C:membrane"/>
    <property type="evidence" value="ECO:0007669"/>
    <property type="project" value="UniProtKB-SubCell"/>
</dbReference>
<feature type="transmembrane region" description="Helical" evidence="9">
    <location>
        <begin position="394"/>
        <end position="422"/>
    </location>
</feature>
<feature type="transmembrane region" description="Helical" evidence="9">
    <location>
        <begin position="315"/>
        <end position="341"/>
    </location>
</feature>
<dbReference type="PANTHER" id="PTHR42829:SF2">
    <property type="entry name" value="NADH-UBIQUINONE OXIDOREDUCTASE CHAIN 5"/>
    <property type="match status" value="1"/>
</dbReference>
<dbReference type="InterPro" id="IPR003945">
    <property type="entry name" value="NU5C-like"/>
</dbReference>
<dbReference type="GO" id="GO:0015990">
    <property type="term" value="P:electron transport coupled proton transport"/>
    <property type="evidence" value="ECO:0007669"/>
    <property type="project" value="TreeGrafter"/>
</dbReference>
<feature type="transmembrane region" description="Helical" evidence="9">
    <location>
        <begin position="103"/>
        <end position="123"/>
    </location>
</feature>
<feature type="transmembrane region" description="Helical" evidence="9">
    <location>
        <begin position="36"/>
        <end position="63"/>
    </location>
</feature>
<dbReference type="PRINTS" id="PR01434">
    <property type="entry name" value="NADHDHGNASE5"/>
</dbReference>
<reference evidence="11" key="2">
    <citation type="submission" date="2022-05" db="EMBL/GenBank/DDBJ databases">
        <authorList>
            <person name="Ma X."/>
        </authorList>
    </citation>
    <scope>NUCLEOTIDE SEQUENCE</scope>
    <source>
        <tissue evidence="11">Intestine</tissue>
    </source>
</reference>
<feature type="transmembrane region" description="Helical" evidence="9">
    <location>
        <begin position="226"/>
        <end position="248"/>
    </location>
</feature>
<dbReference type="AlphaFoldDB" id="A0A9E9JLL2"/>
<feature type="transmembrane region" description="Helical" evidence="9">
    <location>
        <begin position="6"/>
        <end position="24"/>
    </location>
</feature>
<dbReference type="Pfam" id="PF00361">
    <property type="entry name" value="Proton_antipo_M"/>
    <property type="match status" value="1"/>
</dbReference>
<comment type="function">
    <text evidence="1">Core subunit of the mitochondrial membrane respiratory chain NADH dehydrogenase (Complex I) that is believed to belong to the minimal assembly required for catalysis. Complex I functions in the transfer of electrons from NADH to the respiratory chain. The immediate electron acceptor for the enzyme is believed to be ubiquinone.</text>
</comment>
<proteinExistence type="predicted"/>
<dbReference type="GO" id="GO:0042773">
    <property type="term" value="P:ATP synthesis coupled electron transport"/>
    <property type="evidence" value="ECO:0007669"/>
    <property type="project" value="InterPro"/>
</dbReference>
<dbReference type="InterPro" id="IPR001750">
    <property type="entry name" value="ND/Mrp_TM"/>
</dbReference>
<evidence type="ECO:0000256" key="5">
    <source>
        <dbReference type="ARBA" id="ARBA00022989"/>
    </source>
</evidence>
<feature type="domain" description="NADH:quinone oxidoreductase/Mrp antiporter transmembrane" evidence="10">
    <location>
        <begin position="100"/>
        <end position="372"/>
    </location>
</feature>
<feature type="transmembrane region" description="Helical" evidence="9">
    <location>
        <begin position="143"/>
        <end position="173"/>
    </location>
</feature>
<evidence type="ECO:0000256" key="1">
    <source>
        <dbReference type="ARBA" id="ARBA00003257"/>
    </source>
</evidence>
<feature type="transmembrane region" description="Helical" evidence="9">
    <location>
        <begin position="434"/>
        <end position="454"/>
    </location>
</feature>